<evidence type="ECO:0000313" key="10">
    <source>
        <dbReference type="Proteomes" id="UP000315496"/>
    </source>
</evidence>
<dbReference type="PANTHER" id="PTHR12370:SF3">
    <property type="entry name" value="PHOSPHOLIPASE B-LIKE 2-RELATED"/>
    <property type="match status" value="1"/>
</dbReference>
<dbReference type="InterPro" id="IPR007000">
    <property type="entry name" value="PLipase_B-like"/>
</dbReference>
<dbReference type="EC" id="3.1.1.-" evidence="7"/>
<feature type="signal peptide" evidence="7">
    <location>
        <begin position="1"/>
        <end position="20"/>
    </location>
</feature>
<dbReference type="GO" id="GO:0009395">
    <property type="term" value="P:phospholipid catabolic process"/>
    <property type="evidence" value="ECO:0007669"/>
    <property type="project" value="TreeGrafter"/>
</dbReference>
<keyword evidence="5 7" id="KW-0443">Lipid metabolism</keyword>
<sequence>MLLVFVLGSLARELFIGTSADGTFTFSETPLPNAVVRGHVVDDRQKTGAQRLYLSVLSDAGVSLTDPARGYYLGFAEGYLLAASIADHFANVAATLLGSDGQWLERHRIFAQESMHQLEKNYHAFQTDPFWVTVYALGHRYVTGLADGYAAAGFPRREVLEFYLLASLRELDFSAYETTAIETAIRGTGCFRITDDLSDVLGGHTTWMSYGYGFDRVLKAINYNFREASTREQLVVFSSQPGVVGSSDSFYVTSSTTATARKRVELVVLDTLYPRDKEAEFSDLGYNGTGVPAWLRGLASNLLAIDGTSWAEHFRRNRAEMGYGNWLVMDYARLREVQAFAGSRDSRYSYITENEIRLLTSVEAIREHILVLDATPMLLTNGLYVSINTPLNNVTRAYLNLTSEMLDADPRYGILLRDGMKVRDSKDMFDLMRHNDYLHDVEANNDPAREVAARYDLRPNEDGMISEPYGAVDTKVVSLARMDDTSLWMAVGPTLGTRNSLPRFKYADWEDVPHHGISTGAWPISPDAFLFGYDSIVESHVRIGPEVVIFSLIFALGLGGVVVWVVLIYLRSKRQPSIPLGRPRKG</sequence>
<dbReference type="EMBL" id="VDLU01000005">
    <property type="protein sequence ID" value="TNJ26207.1"/>
    <property type="molecule type" value="Genomic_DNA"/>
</dbReference>
<keyword evidence="2 7" id="KW-0732">Signal</keyword>
<evidence type="ECO:0000256" key="3">
    <source>
        <dbReference type="ARBA" id="ARBA00022801"/>
    </source>
</evidence>
<comment type="similarity">
    <text evidence="1 7">Belongs to the phospholipase B-like family.</text>
</comment>
<dbReference type="AlphaFoldDB" id="A0A4Z1SZX6"/>
<dbReference type="VEuPathDB" id="GiardiaDB:GMRT_10090"/>
<keyword evidence="10" id="KW-1185">Reference proteome</keyword>
<evidence type="ECO:0000256" key="8">
    <source>
        <dbReference type="SAM" id="Phobius"/>
    </source>
</evidence>
<proteinExistence type="inferred from homology"/>
<feature type="chain" id="PRO_5021509229" description="Phospholipase B-like" evidence="7">
    <location>
        <begin position="21"/>
        <end position="586"/>
    </location>
</feature>
<dbReference type="Pfam" id="PF04916">
    <property type="entry name" value="Phospholip_B"/>
    <property type="match status" value="1"/>
</dbReference>
<evidence type="ECO:0000256" key="1">
    <source>
        <dbReference type="ARBA" id="ARBA00007835"/>
    </source>
</evidence>
<keyword evidence="8" id="KW-0472">Membrane</keyword>
<keyword evidence="8" id="KW-0812">Transmembrane</keyword>
<keyword evidence="6" id="KW-0325">Glycoprotein</keyword>
<evidence type="ECO:0000256" key="4">
    <source>
        <dbReference type="ARBA" id="ARBA00022963"/>
    </source>
</evidence>
<comment type="function">
    <text evidence="7">Putative phospholipase.</text>
</comment>
<dbReference type="Proteomes" id="UP000315496">
    <property type="component" value="Chromosome 5"/>
</dbReference>
<name>A0A4Z1SZX6_GIAMU</name>
<dbReference type="PANTHER" id="PTHR12370">
    <property type="entry name" value="PHOSPHOLIPASE B-RELATED"/>
    <property type="match status" value="1"/>
</dbReference>
<gene>
    <name evidence="9" type="ORF">GMRT_10090</name>
</gene>
<organism evidence="9 10">
    <name type="scientific">Giardia muris</name>
    <dbReference type="NCBI Taxonomy" id="5742"/>
    <lineage>
        <taxon>Eukaryota</taxon>
        <taxon>Metamonada</taxon>
        <taxon>Diplomonadida</taxon>
        <taxon>Hexamitidae</taxon>
        <taxon>Giardiinae</taxon>
        <taxon>Giardia</taxon>
    </lineage>
</organism>
<protein>
    <recommendedName>
        <fullName evidence="7">Phospholipase B-like</fullName>
        <ecNumber evidence="7">3.1.1.-</ecNumber>
    </recommendedName>
</protein>
<keyword evidence="8" id="KW-1133">Transmembrane helix</keyword>
<dbReference type="Gene3D" id="3.60.60.30">
    <property type="match status" value="1"/>
</dbReference>
<keyword evidence="4 7" id="KW-0442">Lipid degradation</keyword>
<evidence type="ECO:0000256" key="2">
    <source>
        <dbReference type="ARBA" id="ARBA00022729"/>
    </source>
</evidence>
<evidence type="ECO:0000313" key="9">
    <source>
        <dbReference type="EMBL" id="TNJ26207.1"/>
    </source>
</evidence>
<dbReference type="OrthoDB" id="443524at2759"/>
<evidence type="ECO:0000256" key="5">
    <source>
        <dbReference type="ARBA" id="ARBA00023098"/>
    </source>
</evidence>
<comment type="caution">
    <text evidence="9">The sequence shown here is derived from an EMBL/GenBank/DDBJ whole genome shotgun (WGS) entry which is preliminary data.</text>
</comment>
<dbReference type="GO" id="GO:0004620">
    <property type="term" value="F:phospholipase activity"/>
    <property type="evidence" value="ECO:0007669"/>
    <property type="project" value="InterPro"/>
</dbReference>
<feature type="transmembrane region" description="Helical" evidence="8">
    <location>
        <begin position="547"/>
        <end position="570"/>
    </location>
</feature>
<dbReference type="GO" id="GO:0005576">
    <property type="term" value="C:extracellular region"/>
    <property type="evidence" value="ECO:0007669"/>
    <property type="project" value="TreeGrafter"/>
</dbReference>
<reference evidence="9 10" key="1">
    <citation type="submission" date="2019-05" db="EMBL/GenBank/DDBJ databases">
        <title>The compact genome of Giardia muris reveals important steps in the evolution of intestinal protozoan parasites.</title>
        <authorList>
            <person name="Xu F."/>
            <person name="Jimenez-Gonzalez A."/>
            <person name="Einarsson E."/>
            <person name="Astvaldsson A."/>
            <person name="Peirasmaki D."/>
            <person name="Eckmann L."/>
            <person name="Andersson J.O."/>
            <person name="Svard S.G."/>
            <person name="Jerlstrom-Hultqvist J."/>
        </authorList>
    </citation>
    <scope>NUCLEOTIDE SEQUENCE [LARGE SCALE GENOMIC DNA]</scope>
    <source>
        <strain evidence="9 10">Roberts-Thomson</strain>
    </source>
</reference>
<keyword evidence="3 7" id="KW-0378">Hydrolase</keyword>
<evidence type="ECO:0000256" key="7">
    <source>
        <dbReference type="RuleBase" id="RU364138"/>
    </source>
</evidence>
<accession>A0A4Z1SZX6</accession>
<evidence type="ECO:0000256" key="6">
    <source>
        <dbReference type="ARBA" id="ARBA00023180"/>
    </source>
</evidence>